<dbReference type="SUPFAM" id="SSF56801">
    <property type="entry name" value="Acetyl-CoA synthetase-like"/>
    <property type="match status" value="1"/>
</dbReference>
<name>A0A8S2YMW8_9BILA</name>
<dbReference type="GO" id="GO:0005737">
    <property type="term" value="C:cytoplasm"/>
    <property type="evidence" value="ECO:0007669"/>
    <property type="project" value="TreeGrafter"/>
</dbReference>
<dbReference type="SUPFAM" id="SSF47336">
    <property type="entry name" value="ACP-like"/>
    <property type="match status" value="1"/>
</dbReference>
<gene>
    <name evidence="2" type="ORF">SRO942_LOCUS47862</name>
</gene>
<dbReference type="OrthoDB" id="416786at2759"/>
<organism evidence="2 3">
    <name type="scientific">Didymodactylos carnosus</name>
    <dbReference type="NCBI Taxonomy" id="1234261"/>
    <lineage>
        <taxon>Eukaryota</taxon>
        <taxon>Metazoa</taxon>
        <taxon>Spiralia</taxon>
        <taxon>Gnathifera</taxon>
        <taxon>Rotifera</taxon>
        <taxon>Eurotatoria</taxon>
        <taxon>Bdelloidea</taxon>
        <taxon>Philodinida</taxon>
        <taxon>Philodinidae</taxon>
        <taxon>Didymodactylos</taxon>
    </lineage>
</organism>
<feature type="non-terminal residue" evidence="2">
    <location>
        <position position="234"/>
    </location>
</feature>
<evidence type="ECO:0000259" key="1">
    <source>
        <dbReference type="PROSITE" id="PS50075"/>
    </source>
</evidence>
<accession>A0A8S2YMW8</accession>
<dbReference type="GO" id="GO:0043041">
    <property type="term" value="P:amino acid activation for nonribosomal peptide biosynthetic process"/>
    <property type="evidence" value="ECO:0007669"/>
    <property type="project" value="TreeGrafter"/>
</dbReference>
<protein>
    <recommendedName>
        <fullName evidence="1">Carrier domain-containing protein</fullName>
    </recommendedName>
</protein>
<dbReference type="InterPro" id="IPR009081">
    <property type="entry name" value="PP-bd_ACP"/>
</dbReference>
<dbReference type="GO" id="GO:0031177">
    <property type="term" value="F:phosphopantetheine binding"/>
    <property type="evidence" value="ECO:0007669"/>
    <property type="project" value="TreeGrafter"/>
</dbReference>
<dbReference type="InterPro" id="IPR045851">
    <property type="entry name" value="AMP-bd_C_sf"/>
</dbReference>
<reference evidence="2" key="1">
    <citation type="submission" date="2021-02" db="EMBL/GenBank/DDBJ databases">
        <authorList>
            <person name="Nowell W R."/>
        </authorList>
    </citation>
    <scope>NUCLEOTIDE SEQUENCE</scope>
</reference>
<comment type="caution">
    <text evidence="2">The sequence shown here is derived from an EMBL/GenBank/DDBJ whole genome shotgun (WGS) entry which is preliminary data.</text>
</comment>
<dbReference type="PANTHER" id="PTHR45527:SF1">
    <property type="entry name" value="FATTY ACID SYNTHASE"/>
    <property type="match status" value="1"/>
</dbReference>
<sequence>MDSNGLLRFVGRADYQIKLRGQRIETGEIEKLLLQSSKDIKSCVVLKTHDEKLKQDHLIAYVELLSKTKADESSLLSQINEYCQSHLPLYMIPSMFIILDQLPLNSNGKIDRKQLPKPDFSKHQIYSNNTTENLEYIEPKTDLENELHLLWSKLFSLEKLSMNQNFFSLGGNSLLLMKLFTYYQGNFSLKQDMNIIVFFKHPTIIDHVRLIMSQMNVDDQSSKLKKWHPHHVTE</sequence>
<dbReference type="InterPro" id="IPR025110">
    <property type="entry name" value="AMP-bd_C"/>
</dbReference>
<dbReference type="AlphaFoldDB" id="A0A8S2YMW8"/>
<dbReference type="Gene3D" id="3.30.300.30">
    <property type="match status" value="1"/>
</dbReference>
<dbReference type="Proteomes" id="UP000681722">
    <property type="component" value="Unassembled WGS sequence"/>
</dbReference>
<dbReference type="Gene3D" id="1.10.1200.10">
    <property type="entry name" value="ACP-like"/>
    <property type="match status" value="1"/>
</dbReference>
<dbReference type="PANTHER" id="PTHR45527">
    <property type="entry name" value="NONRIBOSOMAL PEPTIDE SYNTHETASE"/>
    <property type="match status" value="1"/>
</dbReference>
<dbReference type="EMBL" id="CAJOBC010120829">
    <property type="protein sequence ID" value="CAF4573455.1"/>
    <property type="molecule type" value="Genomic_DNA"/>
</dbReference>
<dbReference type="PROSITE" id="PS50075">
    <property type="entry name" value="CARRIER"/>
    <property type="match status" value="1"/>
</dbReference>
<dbReference type="GO" id="GO:0044550">
    <property type="term" value="P:secondary metabolite biosynthetic process"/>
    <property type="evidence" value="ECO:0007669"/>
    <property type="project" value="TreeGrafter"/>
</dbReference>
<dbReference type="Pfam" id="PF13193">
    <property type="entry name" value="AMP-binding_C"/>
    <property type="match status" value="1"/>
</dbReference>
<evidence type="ECO:0000313" key="3">
    <source>
        <dbReference type="Proteomes" id="UP000681722"/>
    </source>
</evidence>
<evidence type="ECO:0000313" key="2">
    <source>
        <dbReference type="EMBL" id="CAF4573455.1"/>
    </source>
</evidence>
<feature type="domain" description="Carrier" evidence="1">
    <location>
        <begin position="138"/>
        <end position="215"/>
    </location>
</feature>
<dbReference type="Pfam" id="PF00550">
    <property type="entry name" value="PP-binding"/>
    <property type="match status" value="1"/>
</dbReference>
<proteinExistence type="predicted"/>
<dbReference type="InterPro" id="IPR036736">
    <property type="entry name" value="ACP-like_sf"/>
</dbReference>